<keyword evidence="3" id="KW-0540">Nuclease</keyword>
<dbReference type="InterPro" id="IPR044925">
    <property type="entry name" value="His-Me_finger_sf"/>
</dbReference>
<reference evidence="3" key="1">
    <citation type="journal article" date="2023" name="Front. Mar. Sci.">
        <title>A new Merluccius polli reference genome to investigate the effects of global change in West African waters.</title>
        <authorList>
            <person name="Mateo J.L."/>
            <person name="Blanco-Fernandez C."/>
            <person name="Garcia-Vazquez E."/>
            <person name="Machado-Schiaffino G."/>
        </authorList>
    </citation>
    <scope>NUCLEOTIDE SEQUENCE</scope>
    <source>
        <strain evidence="3">C29</strain>
        <tissue evidence="3">Fin</tissue>
    </source>
</reference>
<dbReference type="GO" id="GO:0003676">
    <property type="term" value="F:nucleic acid binding"/>
    <property type="evidence" value="ECO:0007669"/>
    <property type="project" value="InterPro"/>
</dbReference>
<comment type="caution">
    <text evidence="3">The sequence shown here is derived from an EMBL/GenBank/DDBJ whole genome shotgun (WGS) entry which is preliminary data.</text>
</comment>
<protein>
    <submittedName>
        <fullName evidence="3">Endonuclease domain-containing 1 protein</fullName>
    </submittedName>
</protein>
<feature type="domain" description="DNA/RNA non-specific endonuclease/pyrophosphatase/phosphodiesterase" evidence="2">
    <location>
        <begin position="63"/>
        <end position="283"/>
    </location>
</feature>
<proteinExistence type="predicted"/>
<dbReference type="Pfam" id="PF01223">
    <property type="entry name" value="Endonuclease_NS"/>
    <property type="match status" value="1"/>
</dbReference>
<organism evidence="3 4">
    <name type="scientific">Merluccius polli</name>
    <name type="common">Benguela hake</name>
    <name type="synonym">Merluccius cadenati</name>
    <dbReference type="NCBI Taxonomy" id="89951"/>
    <lineage>
        <taxon>Eukaryota</taxon>
        <taxon>Metazoa</taxon>
        <taxon>Chordata</taxon>
        <taxon>Craniata</taxon>
        <taxon>Vertebrata</taxon>
        <taxon>Euteleostomi</taxon>
        <taxon>Actinopterygii</taxon>
        <taxon>Neopterygii</taxon>
        <taxon>Teleostei</taxon>
        <taxon>Neoteleostei</taxon>
        <taxon>Acanthomorphata</taxon>
        <taxon>Zeiogadaria</taxon>
        <taxon>Gadariae</taxon>
        <taxon>Gadiformes</taxon>
        <taxon>Gadoidei</taxon>
        <taxon>Merlucciidae</taxon>
        <taxon>Merluccius</taxon>
    </lineage>
</organism>
<dbReference type="Proteomes" id="UP001174136">
    <property type="component" value="Unassembled WGS sequence"/>
</dbReference>
<dbReference type="InterPro" id="IPR039015">
    <property type="entry name" value="ENDOD1"/>
</dbReference>
<dbReference type="GO" id="GO:0046872">
    <property type="term" value="F:metal ion binding"/>
    <property type="evidence" value="ECO:0007669"/>
    <property type="project" value="InterPro"/>
</dbReference>
<dbReference type="EMBL" id="JAOPHQ010000135">
    <property type="protein sequence ID" value="KAK0155702.1"/>
    <property type="molecule type" value="Genomic_DNA"/>
</dbReference>
<name>A0AA47NCX5_MERPO</name>
<dbReference type="GO" id="GO:0004519">
    <property type="term" value="F:endonuclease activity"/>
    <property type="evidence" value="ECO:0007669"/>
    <property type="project" value="UniProtKB-KW"/>
</dbReference>
<dbReference type="PANTHER" id="PTHR21472">
    <property type="entry name" value="ENDONUCLEASE DOMAIN-CONTAINING 1 PROTEIN ENDOD1"/>
    <property type="match status" value="1"/>
</dbReference>
<dbReference type="SMART" id="SM00892">
    <property type="entry name" value="Endonuclease_NS"/>
    <property type="match status" value="1"/>
</dbReference>
<feature type="domain" description="ENPP1-3/EXOG-like endonuclease/phosphodiesterase" evidence="1">
    <location>
        <begin position="64"/>
        <end position="283"/>
    </location>
</feature>
<keyword evidence="3" id="KW-0255">Endonuclease</keyword>
<evidence type="ECO:0000259" key="2">
    <source>
        <dbReference type="SMART" id="SM00892"/>
    </source>
</evidence>
<accession>A0AA47NCX5</accession>
<dbReference type="InterPro" id="IPR044929">
    <property type="entry name" value="DNA/RNA_non-sp_Endonuclease_sf"/>
</dbReference>
<dbReference type="SUPFAM" id="SSF54060">
    <property type="entry name" value="His-Me finger endonucleases"/>
    <property type="match status" value="1"/>
</dbReference>
<keyword evidence="3" id="KW-0378">Hydrolase</keyword>
<dbReference type="GO" id="GO:0016787">
    <property type="term" value="F:hydrolase activity"/>
    <property type="evidence" value="ECO:0007669"/>
    <property type="project" value="InterPro"/>
</dbReference>
<evidence type="ECO:0000313" key="4">
    <source>
        <dbReference type="Proteomes" id="UP001174136"/>
    </source>
</evidence>
<dbReference type="Gene3D" id="3.40.570.10">
    <property type="entry name" value="Extracellular Endonuclease, subunit A"/>
    <property type="match status" value="1"/>
</dbReference>
<keyword evidence="4" id="KW-1185">Reference proteome</keyword>
<dbReference type="PANTHER" id="PTHR21472:SF19">
    <property type="entry name" value="ZGC:172339"/>
    <property type="match status" value="1"/>
</dbReference>
<dbReference type="AlphaFoldDB" id="A0AA47NCX5"/>
<dbReference type="SMART" id="SM00477">
    <property type="entry name" value="NUC"/>
    <property type="match status" value="1"/>
</dbReference>
<gene>
    <name evidence="3" type="primary">ENDOD1_3</name>
    <name evidence="3" type="ORF">N1851_001805</name>
</gene>
<evidence type="ECO:0000313" key="3">
    <source>
        <dbReference type="EMBL" id="KAK0155702.1"/>
    </source>
</evidence>
<dbReference type="InterPro" id="IPR020821">
    <property type="entry name" value="ENPP1-3/EXOG-like_nuc-like"/>
</dbReference>
<sequence>MSSSAAPYRPDRMLIGLLVTLATTQAEIQTHLFPACQRFLYMSVPPQGPDGPQFVQICQVYRGKARYVTLYDTLNRIPVYSAYTFKRSDGATKVGVPWMYEPQLSTAVGSGEMQPLPQREDLHERSDDAQAALDDYRDTVDAVRGQLNPDAHQSDLDDKAATYTLTNVVPQVKEFSEGPWAAQERVVRQRLNNYCLGAAYVVTGAAGTAGWRAMRRYDADRVAVPDYVWSAYCCVDHDCNAPYHEFTKFPAFASLGVNREVNNDVQEMSVQQLQDFIKRVTGQTLKVFYLDCE</sequence>
<evidence type="ECO:0000259" key="1">
    <source>
        <dbReference type="SMART" id="SM00477"/>
    </source>
</evidence>
<dbReference type="InterPro" id="IPR001604">
    <property type="entry name" value="Endo_G_ENPP1-like_dom"/>
</dbReference>